<name>A0A8E2QZ84_9MOLU</name>
<dbReference type="Proteomes" id="UP000239010">
    <property type="component" value="Unassembled WGS sequence"/>
</dbReference>
<feature type="coiled-coil region" evidence="1">
    <location>
        <begin position="73"/>
        <end position="142"/>
    </location>
</feature>
<comment type="caution">
    <text evidence="2">The sequence shown here is derived from an EMBL/GenBank/DDBJ whole genome shotgun (WGS) entry which is preliminary data.</text>
</comment>
<keyword evidence="1" id="KW-0175">Coiled coil</keyword>
<reference evidence="2 3" key="1">
    <citation type="submission" date="2017-11" db="EMBL/GenBank/DDBJ databases">
        <title>Genome sequence of Entomoplasma ellychniae ELCN-1 (ATCC 43707).</title>
        <authorList>
            <person name="Lo W.-S."/>
            <person name="Gasparich G.E."/>
            <person name="Kuo C.-H."/>
        </authorList>
    </citation>
    <scope>NUCLEOTIDE SEQUENCE [LARGE SCALE GENOMIC DNA]</scope>
    <source>
        <strain evidence="2 3">ELCN-1</strain>
    </source>
</reference>
<organism evidence="2 3">
    <name type="scientific">Entomoplasma ellychniae</name>
    <dbReference type="NCBI Taxonomy" id="2114"/>
    <lineage>
        <taxon>Bacteria</taxon>
        <taxon>Bacillati</taxon>
        <taxon>Mycoplasmatota</taxon>
        <taxon>Mollicutes</taxon>
        <taxon>Entomoplasmatales</taxon>
        <taxon>Entomoplasmataceae</taxon>
        <taxon>Entomoplasma</taxon>
    </lineage>
</organism>
<dbReference type="RefSeq" id="WP_104206095.1">
    <property type="nucleotide sequence ID" value="NZ_PHND01000001.1"/>
</dbReference>
<sequence>MPWKINKTVSEVIVIYDELGSFITQEDAVNEAKKLAREFKLIVRIFANEDEQTQELMTIDYTSFFNSKEMVERTTSELKLAKAEKNVAILELEQRIQEHKKNKNSNERVALKEKIKSSKIRLKKAELKLRAAKKRYKLISSKK</sequence>
<dbReference type="EMBL" id="PHND01000001">
    <property type="protein sequence ID" value="PPE05019.1"/>
    <property type="molecule type" value="Genomic_DNA"/>
</dbReference>
<evidence type="ECO:0000256" key="1">
    <source>
        <dbReference type="SAM" id="Coils"/>
    </source>
</evidence>
<accession>A0A8E2QZ84</accession>
<evidence type="ECO:0000313" key="2">
    <source>
        <dbReference type="EMBL" id="PPE05019.1"/>
    </source>
</evidence>
<protein>
    <submittedName>
        <fullName evidence="2">Uncharacterized protein</fullName>
    </submittedName>
</protein>
<dbReference type="AlphaFoldDB" id="A0A8E2QZ84"/>
<evidence type="ECO:0000313" key="3">
    <source>
        <dbReference type="Proteomes" id="UP000239010"/>
    </source>
</evidence>
<keyword evidence="3" id="KW-1185">Reference proteome</keyword>
<proteinExistence type="predicted"/>
<gene>
    <name evidence="2" type="ORF">EELLY_v1c07070</name>
</gene>